<reference evidence="6" key="1">
    <citation type="submission" date="2018-08" db="EMBL/GenBank/DDBJ databases">
        <authorList>
            <person name="Rossello M."/>
        </authorList>
    </citation>
    <scope>NUCLEOTIDE SEQUENCE [LARGE SCALE GENOMIC DNA]</scope>
    <source>
        <strain evidence="6">cv. Chinese Spring</strain>
    </source>
</reference>
<feature type="region of interest" description="Disordered" evidence="5">
    <location>
        <begin position="82"/>
        <end position="179"/>
    </location>
</feature>
<name>A0A3B6E9H3_WHEAT</name>
<evidence type="ECO:0000313" key="7">
    <source>
        <dbReference type="Proteomes" id="UP000019116"/>
    </source>
</evidence>
<dbReference type="Gramene" id="TraesNOR3A03G01335230.1">
    <property type="protein sequence ID" value="TraesNOR3A03G01335230.1.CDS1"/>
    <property type="gene ID" value="TraesNOR3A03G01335230"/>
</dbReference>
<dbReference type="Gramene" id="TraesROB_scaffold_019155_01G000200.1">
    <property type="protein sequence ID" value="TraesROB_scaffold_019155_01G000200.1"/>
    <property type="gene ID" value="TraesROB_scaffold_019155_01G000200"/>
</dbReference>
<dbReference type="AlphaFoldDB" id="A0A3B6E9H3"/>
<dbReference type="Gramene" id="TraesCS3A02G033300.1">
    <property type="protein sequence ID" value="TraesCS3A02G033300.1.cds1"/>
    <property type="gene ID" value="TraesCS3A02G033300"/>
</dbReference>
<evidence type="ECO:0000256" key="3">
    <source>
        <dbReference type="ARBA" id="ARBA00039148"/>
    </source>
</evidence>
<feature type="compositionally biased region" description="Basic residues" evidence="5">
    <location>
        <begin position="99"/>
        <end position="116"/>
    </location>
</feature>
<evidence type="ECO:0000256" key="1">
    <source>
        <dbReference type="ARBA" id="ARBA00009183"/>
    </source>
</evidence>
<dbReference type="PaxDb" id="4565-Traes_3AS_B6D0E5C38.1"/>
<dbReference type="Gramene" id="TraesWEE_scaffold_009377_01G000600.1">
    <property type="protein sequence ID" value="TraesWEE_scaffold_009377_01G000600.1"/>
    <property type="gene ID" value="TraesWEE_scaffold_009377_01G000600"/>
</dbReference>
<dbReference type="InterPro" id="IPR036188">
    <property type="entry name" value="FAD/NAD-bd_sf"/>
</dbReference>
<organism evidence="6">
    <name type="scientific">Triticum aestivum</name>
    <name type="common">Wheat</name>
    <dbReference type="NCBI Taxonomy" id="4565"/>
    <lineage>
        <taxon>Eukaryota</taxon>
        <taxon>Viridiplantae</taxon>
        <taxon>Streptophyta</taxon>
        <taxon>Embryophyta</taxon>
        <taxon>Tracheophyta</taxon>
        <taxon>Spermatophyta</taxon>
        <taxon>Magnoliopsida</taxon>
        <taxon>Liliopsida</taxon>
        <taxon>Poales</taxon>
        <taxon>Poaceae</taxon>
        <taxon>BOP clade</taxon>
        <taxon>Pooideae</taxon>
        <taxon>Triticodae</taxon>
        <taxon>Triticeae</taxon>
        <taxon>Triticinae</taxon>
        <taxon>Triticum</taxon>
    </lineage>
</organism>
<dbReference type="EnsemblPlants" id="TraesCS3A02G033300.1">
    <property type="protein sequence ID" value="TraesCS3A02G033300.1.cds1"/>
    <property type="gene ID" value="TraesCS3A02G033300"/>
</dbReference>
<dbReference type="GO" id="GO:0103075">
    <property type="term" value="F:indole-3-pyruvate monooxygenase activity"/>
    <property type="evidence" value="ECO:0007669"/>
    <property type="project" value="UniProtKB-EC"/>
</dbReference>
<keyword evidence="2" id="KW-0560">Oxidoreductase</keyword>
<dbReference type="Gramene" id="TraesJUL3A03G01326570.1">
    <property type="protein sequence ID" value="TraesJUL3A03G01326570.1.CDS1"/>
    <property type="gene ID" value="TraesJUL3A03G01326570"/>
</dbReference>
<dbReference type="Proteomes" id="UP000019116">
    <property type="component" value="Chromosome 3A"/>
</dbReference>
<protein>
    <recommendedName>
        <fullName evidence="3">indole-3-pyruvate monooxygenase</fullName>
        <ecNumber evidence="3">1.14.13.168</ecNumber>
    </recommendedName>
</protein>
<comment type="catalytic activity">
    <reaction evidence="4">
        <text>indole-3-pyruvate + NADPH + O2 + H(+) = (indol-3-yl)acetate + CO2 + NADP(+) + H2O</text>
        <dbReference type="Rhea" id="RHEA:34331"/>
        <dbReference type="ChEBI" id="CHEBI:15377"/>
        <dbReference type="ChEBI" id="CHEBI:15378"/>
        <dbReference type="ChEBI" id="CHEBI:15379"/>
        <dbReference type="ChEBI" id="CHEBI:16526"/>
        <dbReference type="ChEBI" id="CHEBI:17640"/>
        <dbReference type="ChEBI" id="CHEBI:30854"/>
        <dbReference type="ChEBI" id="CHEBI:57783"/>
        <dbReference type="ChEBI" id="CHEBI:58349"/>
        <dbReference type="EC" id="1.14.13.168"/>
    </reaction>
</comment>
<dbReference type="PANTHER" id="PTHR43539:SF11">
    <property type="entry name" value="INDOLE-3-PYRUVATE MONOOXYGENASE YUCCA8-RELATED"/>
    <property type="match status" value="1"/>
</dbReference>
<keyword evidence="7" id="KW-1185">Reference proteome</keyword>
<dbReference type="Gramene" id="TraesSYM3A03G01336450.1">
    <property type="protein sequence ID" value="TraesSYM3A03G01336450.1.CDS1"/>
    <property type="gene ID" value="TraesSYM3A03G01336450"/>
</dbReference>
<feature type="compositionally biased region" description="Low complexity" evidence="5">
    <location>
        <begin position="82"/>
        <end position="98"/>
    </location>
</feature>
<dbReference type="Gramene" id="TraesSTA3A03G01306800.1">
    <property type="protein sequence ID" value="TraesSTA3A03G01306800.1.CDS1"/>
    <property type="gene ID" value="TraesSTA3A03G01306800"/>
</dbReference>
<dbReference type="Gene3D" id="3.50.50.60">
    <property type="entry name" value="FAD/NAD(P)-binding domain"/>
    <property type="match status" value="1"/>
</dbReference>
<sequence length="179" mass="19359">MVLLVPREFDRMDGLYSPPCERVNGPIVLSAGPAGMVVADMLREQGVPFVGLARDGNCIASLWQRRVYDRLRLHLATFPSSSATAASLPSTSTSSRSSAARRHRAVGPLAHARRRGQLLGGRLVARRRGRRVQDVPGQASSGDAVTEIHASEGRPGDRAARGKARAPQKRNMIPPNFPH</sequence>
<dbReference type="EC" id="1.14.13.168" evidence="3"/>
<accession>A0A3B6E9H3</accession>
<dbReference type="InterPro" id="IPR050982">
    <property type="entry name" value="Auxin_biosynth/cation_transpt"/>
</dbReference>
<feature type="compositionally biased region" description="Basic and acidic residues" evidence="5">
    <location>
        <begin position="149"/>
        <end position="160"/>
    </location>
</feature>
<evidence type="ECO:0000313" key="6">
    <source>
        <dbReference type="EnsemblPlants" id="TraesCS3A02G033300.1.cds1"/>
    </source>
</evidence>
<dbReference type="Gramene" id="TraesCLE_scaffold_009653_01G000500.1">
    <property type="protein sequence ID" value="TraesCLE_scaffold_009653_01G000500.1"/>
    <property type="gene ID" value="TraesCLE_scaffold_009653_01G000500"/>
</dbReference>
<comment type="similarity">
    <text evidence="1">Belongs to the FMO family.</text>
</comment>
<dbReference type="Gramene" id="TraesCS3A03G0069900.1">
    <property type="protein sequence ID" value="TraesCS3A03G0069900.1.CDS1"/>
    <property type="gene ID" value="TraesCS3A03G0069900"/>
</dbReference>
<evidence type="ECO:0000256" key="5">
    <source>
        <dbReference type="SAM" id="MobiDB-lite"/>
    </source>
</evidence>
<dbReference type="OrthoDB" id="66881at2759"/>
<proteinExistence type="inferred from homology"/>
<evidence type="ECO:0000256" key="4">
    <source>
        <dbReference type="ARBA" id="ARBA00047707"/>
    </source>
</evidence>
<dbReference type="PANTHER" id="PTHR43539">
    <property type="entry name" value="FLAVIN-BINDING MONOOXYGENASE-LIKE PROTEIN (AFU_ORTHOLOGUE AFUA_4G09220)"/>
    <property type="match status" value="1"/>
</dbReference>
<dbReference type="Gramene" id="TraesJAG3A03G01325000.1">
    <property type="protein sequence ID" value="TraesJAG3A03G01325000.1.CDS1"/>
    <property type="gene ID" value="TraesJAG3A03G01325000"/>
</dbReference>
<reference evidence="6" key="2">
    <citation type="submission" date="2018-10" db="UniProtKB">
        <authorList>
            <consortium name="EnsemblPlants"/>
        </authorList>
    </citation>
    <scope>IDENTIFICATION</scope>
</reference>
<dbReference type="STRING" id="4565.A0A3B6E9H3"/>
<evidence type="ECO:0000256" key="2">
    <source>
        <dbReference type="ARBA" id="ARBA00023002"/>
    </source>
</evidence>
<dbReference type="Gramene" id="TraesARI3A03G01335270.1">
    <property type="protein sequence ID" value="TraesARI3A03G01335270.1.CDS1"/>
    <property type="gene ID" value="TraesARI3A03G01335270"/>
</dbReference>
<dbReference type="Gramene" id="TraesLDM3A03G01318120.1">
    <property type="protein sequence ID" value="TraesLDM3A03G01318120.1.CDS1"/>
    <property type="gene ID" value="TraesLDM3A03G01318120"/>
</dbReference>
<dbReference type="Gramene" id="TraesCAD_scaffold_011694_01G000500.1">
    <property type="protein sequence ID" value="TraesCAD_scaffold_011694_01G000500.1"/>
    <property type="gene ID" value="TraesCAD_scaffold_011694_01G000500"/>
</dbReference>